<evidence type="ECO:0000313" key="2">
    <source>
        <dbReference type="EMBL" id="AKE62315.1"/>
    </source>
</evidence>
<organism evidence="2 3">
    <name type="scientific">Citrobacter amalonaticus Y19</name>
    <dbReference type="NCBI Taxonomy" id="1261127"/>
    <lineage>
        <taxon>Bacteria</taxon>
        <taxon>Pseudomonadati</taxon>
        <taxon>Pseudomonadota</taxon>
        <taxon>Gammaproteobacteria</taxon>
        <taxon>Enterobacterales</taxon>
        <taxon>Enterobacteriaceae</taxon>
        <taxon>Citrobacter</taxon>
    </lineage>
</organism>
<dbReference type="GO" id="GO:0003824">
    <property type="term" value="F:catalytic activity"/>
    <property type="evidence" value="ECO:0007669"/>
    <property type="project" value="InterPro"/>
</dbReference>
<sequence>MQQVIDFGTSEPTISPILTGDKWDTVWQTLANDEDLNYVDASSGTSMANLITTGTNAIYKALTDGWTMSLAYSSGKDSECVLHLFLMALVRATRNGTNISQHHYVIHTDTGIENPAVRWLADTKLAELEAFVEKHQLPLSIVIGKPGLTSGWTGRILSGRGLPTFSNSSARQCSIDLKVDPARRARAEYMRGLPKAVRQRVCLLLGSRDAESTTRAMNIEKKGGSAEAVKQTKEGGELYPIRHWHQGNVWEFLLSSGEEARFSLPSYLPNNNETAELYKEATGECVWTGSEKAKSACGSRFGCYLCQAVGLDRSMENLLNADPEKYGYMAILNRLQRFIAKRRYAWEDRHPVGRTVYEGGYIKIQPDVYSPKFLERLLHICCSADYVEQQRADDVAEKLAYGLLEDNAHNRRMSRPQFRIVSEEAVVHVDFMWAFHHFNDKPFRALEIYHRVWAHGELDLLADEPAMPVVPQSPIPKPVWLKVGKFGDDSLFDGLADPVAEMTYFDGGDDERAARVIKTKDGLRRVVSFSEENEVTVDEESASFVLWVEYPRLKSAIESGEYTAGSAAQFYLRFGTVSLCKGKSALYHKMMQRGQTYHRLGLTGFQTMEGIAARKDLRILSTEKYQHVLKRTLEARIIRFKWWANLAFTIQYHMTRMTEFGFWLHRVLRQENHNELMDEKSLCKNSLETVLINQTNAWCLVMSDMGNKPDTSNALRRYWRKERARAFAHCASVPEVLKSLVAREMFNIYRRALYELNSHKELSLGLTHIQELATQNADALRIHIKIMMRLIRQWQLSGLTSIGQSEFCEAA</sequence>
<geneLocation type="plasmid" evidence="2">
    <name>unnamed</name>
</geneLocation>
<dbReference type="SUPFAM" id="SSF52402">
    <property type="entry name" value="Adenine nucleotide alpha hydrolases-like"/>
    <property type="match status" value="1"/>
</dbReference>
<keyword evidence="2" id="KW-0614">Plasmid</keyword>
<protein>
    <submittedName>
        <fullName evidence="2">Phosphoadenosine phosphosulfate reductase</fullName>
    </submittedName>
</protein>
<reference evidence="2 3" key="1">
    <citation type="submission" date="2015-03" db="EMBL/GenBank/DDBJ databases">
        <title>Complete genome sequence of Citrobacter amalonaticus Y19.</title>
        <authorList>
            <person name="Park S."/>
        </authorList>
    </citation>
    <scope>NUCLEOTIDE SEQUENCE [LARGE SCALE GENOMIC DNA]</scope>
    <source>
        <strain evidence="2 3">Y19</strain>
        <plasmid evidence="3">Plasmid</plasmid>
    </source>
</reference>
<dbReference type="KEGG" id="cama:F384_27665"/>
<proteinExistence type="predicted"/>
<name>A0A0F6RIU2_CITAM</name>
<accession>A0A0F6RIU2</accession>
<dbReference type="Proteomes" id="UP000034085">
    <property type="component" value="Plasmid"/>
</dbReference>
<dbReference type="Pfam" id="PF01507">
    <property type="entry name" value="PAPS_reduct"/>
    <property type="match status" value="1"/>
</dbReference>
<dbReference type="InterPro" id="IPR014729">
    <property type="entry name" value="Rossmann-like_a/b/a_fold"/>
</dbReference>
<evidence type="ECO:0000259" key="1">
    <source>
        <dbReference type="Pfam" id="PF01507"/>
    </source>
</evidence>
<dbReference type="HOGENOM" id="CLU_019017_0_0_6"/>
<dbReference type="OrthoDB" id="9774475at2"/>
<dbReference type="EMBL" id="CP011133">
    <property type="protein sequence ID" value="AKE62315.1"/>
    <property type="molecule type" value="Genomic_DNA"/>
</dbReference>
<gene>
    <name evidence="2" type="ORF">F384_27665</name>
</gene>
<dbReference type="Gene3D" id="3.40.50.620">
    <property type="entry name" value="HUPs"/>
    <property type="match status" value="1"/>
</dbReference>
<dbReference type="PATRIC" id="fig|1261127.3.peg.5746"/>
<feature type="domain" description="Phosphoadenosine phosphosulphate reductase" evidence="1">
    <location>
        <begin position="69"/>
        <end position="257"/>
    </location>
</feature>
<dbReference type="AlphaFoldDB" id="A0A0F6RIU2"/>
<evidence type="ECO:0000313" key="3">
    <source>
        <dbReference type="Proteomes" id="UP000034085"/>
    </source>
</evidence>
<dbReference type="RefSeq" id="WP_046499416.1">
    <property type="nucleotide sequence ID" value="NZ_CP011133.1"/>
</dbReference>
<dbReference type="InterPro" id="IPR002500">
    <property type="entry name" value="PAPS_reduct_dom"/>
</dbReference>